<dbReference type="PANTHER" id="PTHR11226:SF0">
    <property type="entry name" value="UDP-GLUCOSE:GLYCOPROTEIN GLUCOSYLTRANSFERASE"/>
    <property type="match status" value="1"/>
</dbReference>
<dbReference type="Pfam" id="PF18400">
    <property type="entry name" value="Thioredoxin_12"/>
    <property type="match status" value="1"/>
</dbReference>
<evidence type="ECO:0000256" key="1">
    <source>
        <dbReference type="SAM" id="MobiDB-lite"/>
    </source>
</evidence>
<feature type="domain" description="UGGT thioredoxin-like" evidence="4">
    <location>
        <begin position="463"/>
        <end position="546"/>
    </location>
</feature>
<dbReference type="Proteomes" id="UP000677054">
    <property type="component" value="Unassembled WGS sequence"/>
</dbReference>
<dbReference type="GO" id="GO:0036503">
    <property type="term" value="P:ERAD pathway"/>
    <property type="evidence" value="ECO:0007669"/>
    <property type="project" value="TreeGrafter"/>
</dbReference>
<evidence type="ECO:0000259" key="3">
    <source>
        <dbReference type="Pfam" id="PF18401"/>
    </source>
</evidence>
<name>A0A7R9A842_9CRUS</name>
<dbReference type="OrthoDB" id="27683at2759"/>
<evidence type="ECO:0000259" key="4">
    <source>
        <dbReference type="Pfam" id="PF18402"/>
    </source>
</evidence>
<evidence type="ECO:0000313" key="5">
    <source>
        <dbReference type="EMBL" id="CAD7248766.1"/>
    </source>
</evidence>
<dbReference type="GO" id="GO:0051082">
    <property type="term" value="F:unfolded protein binding"/>
    <property type="evidence" value="ECO:0007669"/>
    <property type="project" value="TreeGrafter"/>
</dbReference>
<dbReference type="InterPro" id="IPR040694">
    <property type="entry name" value="UGGT_TRXL_2"/>
</dbReference>
<dbReference type="AlphaFoldDB" id="A0A7R9A842"/>
<accession>A0A7R9A842</accession>
<dbReference type="EMBL" id="CAJPEV010001984">
    <property type="protein sequence ID" value="CAG0895192.1"/>
    <property type="molecule type" value="Genomic_DNA"/>
</dbReference>
<feature type="compositionally biased region" description="Acidic residues" evidence="1">
    <location>
        <begin position="273"/>
        <end position="283"/>
    </location>
</feature>
<dbReference type="GO" id="GO:0018279">
    <property type="term" value="P:protein N-linked glycosylation via asparagine"/>
    <property type="evidence" value="ECO:0007669"/>
    <property type="project" value="TreeGrafter"/>
</dbReference>
<dbReference type="InterPro" id="IPR040692">
    <property type="entry name" value="UGGT_TRXL_3"/>
</dbReference>
<proteinExistence type="predicted"/>
<protein>
    <recommendedName>
        <fullName evidence="7">UDP-glucose:glycoprotein glucosyltransferase</fullName>
    </recommendedName>
</protein>
<evidence type="ECO:0008006" key="7">
    <source>
        <dbReference type="Google" id="ProtNLM"/>
    </source>
</evidence>
<gene>
    <name evidence="5" type="ORF">DSTB1V02_LOCUS8574</name>
</gene>
<organism evidence="5">
    <name type="scientific">Darwinula stevensoni</name>
    <dbReference type="NCBI Taxonomy" id="69355"/>
    <lineage>
        <taxon>Eukaryota</taxon>
        <taxon>Metazoa</taxon>
        <taxon>Ecdysozoa</taxon>
        <taxon>Arthropoda</taxon>
        <taxon>Crustacea</taxon>
        <taxon>Oligostraca</taxon>
        <taxon>Ostracoda</taxon>
        <taxon>Podocopa</taxon>
        <taxon>Podocopida</taxon>
        <taxon>Darwinulocopina</taxon>
        <taxon>Darwinuloidea</taxon>
        <taxon>Darwinulidae</taxon>
        <taxon>Darwinula</taxon>
    </lineage>
</organism>
<feature type="domain" description="UGGT thioredoxin-like" evidence="2">
    <location>
        <begin position="56"/>
        <end position="241"/>
    </location>
</feature>
<dbReference type="EMBL" id="LR901501">
    <property type="protein sequence ID" value="CAD7248766.1"/>
    <property type="molecule type" value="Genomic_DNA"/>
</dbReference>
<dbReference type="Pfam" id="PF18402">
    <property type="entry name" value="Thioredoxin_14"/>
    <property type="match status" value="1"/>
</dbReference>
<dbReference type="InterPro" id="IPR009448">
    <property type="entry name" value="UDP-g_GGtrans"/>
</dbReference>
<sequence length="568" mass="64055">MWKTLRLPSAGNIEPMGARSWTTLQALTVLLLLGHSRVWCKKHKWVSASVDARWQSTPWLLEASEFLHDERPDLFWRFADALADLDPESLQLKTDKEYFETVVGLARRFLNSETKAQLLKHALSLRYHSPRVEMFHQIGLQLWPDAKETQDPCPAFVDVHGRRTCRPVDVKPLLENAGMRNASVLYQTDHHYPGGEGRPTKVILYAEMGSQAFRDFHPVLKDLASSGQVDYVLRHFLPERDPGKTRLTGYGVELQLKSTEYKATDDSQVADDSNADGDQEDLGDDEVDGYIFSKLKALHPGEVEALEKWREHLLQSALEIPPLKVWELQDLSLQAVTRIMAATSPKEGLAALVDLSQNLPVQTSHLVKTKVDPELKAEIKRNQKTLEESLSLGAGEASLRLNGILLDVDALEVFALLDILRSEEKRMHALFQLGMKEPSQLQEMLQGNFQEKSGLSQLTSYAIDIRDSAVSFINDIETDKQFRHLPRSLDELLRPSLMGMARTVRRNVYHLVLVIDPGSRDSLFPLEMMDFLTSTGLPIRIGLVLSPAVDPAADPFWDPSRPGFFALT</sequence>
<dbReference type="InterPro" id="IPR040693">
    <property type="entry name" value="UGGT_TRXL_1"/>
</dbReference>
<dbReference type="PANTHER" id="PTHR11226">
    <property type="entry name" value="UDP-GLUCOSE GLYCOPROTEIN:GLUCOSYLTRANSFERASE"/>
    <property type="match status" value="1"/>
</dbReference>
<keyword evidence="6" id="KW-1185">Reference proteome</keyword>
<dbReference type="GO" id="GO:0005783">
    <property type="term" value="C:endoplasmic reticulum"/>
    <property type="evidence" value="ECO:0007669"/>
    <property type="project" value="TreeGrafter"/>
</dbReference>
<evidence type="ECO:0000259" key="2">
    <source>
        <dbReference type="Pfam" id="PF18400"/>
    </source>
</evidence>
<reference evidence="5" key="1">
    <citation type="submission" date="2020-11" db="EMBL/GenBank/DDBJ databases">
        <authorList>
            <person name="Tran Van P."/>
        </authorList>
    </citation>
    <scope>NUCLEOTIDE SEQUENCE</scope>
</reference>
<evidence type="ECO:0000313" key="6">
    <source>
        <dbReference type="Proteomes" id="UP000677054"/>
    </source>
</evidence>
<dbReference type="GO" id="GO:0003980">
    <property type="term" value="F:UDP-glucose:glycoprotein glucosyltransferase activity"/>
    <property type="evidence" value="ECO:0007669"/>
    <property type="project" value="InterPro"/>
</dbReference>
<feature type="domain" description="UGGT thioredoxin-like" evidence="3">
    <location>
        <begin position="319"/>
        <end position="445"/>
    </location>
</feature>
<feature type="region of interest" description="Disordered" evidence="1">
    <location>
        <begin position="263"/>
        <end position="283"/>
    </location>
</feature>
<dbReference type="Pfam" id="PF18401">
    <property type="entry name" value="Thioredoxin_13"/>
    <property type="match status" value="1"/>
</dbReference>